<evidence type="ECO:0000313" key="2">
    <source>
        <dbReference type="EMBL" id="KAG7296505.1"/>
    </source>
</evidence>
<evidence type="ECO:0000313" key="3">
    <source>
        <dbReference type="Proteomes" id="UP000823941"/>
    </source>
</evidence>
<protein>
    <recommendedName>
        <fullName evidence="4">Cilia- and flagella-associated protein 298</fullName>
    </recommendedName>
</protein>
<proteinExistence type="inferred from homology"/>
<dbReference type="PANTHER" id="PTHR13238">
    <property type="entry name" value="PROTEIN C21ORF59"/>
    <property type="match status" value="1"/>
</dbReference>
<evidence type="ECO:0000256" key="1">
    <source>
        <dbReference type="ARBA" id="ARBA00009619"/>
    </source>
</evidence>
<dbReference type="PANTHER" id="PTHR13238:SF0">
    <property type="entry name" value="CILIA- AND FLAGELLA-ASSOCIATED PROTEIN 298"/>
    <property type="match status" value="1"/>
</dbReference>
<organism evidence="2 3">
    <name type="scientific">Plutella xylostella</name>
    <name type="common">Diamondback moth</name>
    <name type="synonym">Plutella maculipennis</name>
    <dbReference type="NCBI Taxonomy" id="51655"/>
    <lineage>
        <taxon>Eukaryota</taxon>
        <taxon>Metazoa</taxon>
        <taxon>Ecdysozoa</taxon>
        <taxon>Arthropoda</taxon>
        <taxon>Hexapoda</taxon>
        <taxon>Insecta</taxon>
        <taxon>Pterygota</taxon>
        <taxon>Neoptera</taxon>
        <taxon>Endopterygota</taxon>
        <taxon>Lepidoptera</taxon>
        <taxon>Glossata</taxon>
        <taxon>Ditrysia</taxon>
        <taxon>Yponomeutoidea</taxon>
        <taxon>Plutellidae</taxon>
        <taxon>Plutella</taxon>
    </lineage>
</organism>
<dbReference type="Proteomes" id="UP000823941">
    <property type="component" value="Chromosome 28"/>
</dbReference>
<keyword evidence="3" id="KW-1185">Reference proteome</keyword>
<accession>A0ABQ7PVR0</accession>
<dbReference type="Pfam" id="PF11069">
    <property type="entry name" value="CFAP298"/>
    <property type="match status" value="1"/>
</dbReference>
<gene>
    <name evidence="2" type="ORF">JYU34_020278</name>
</gene>
<dbReference type="EMBL" id="JAHIBW010000028">
    <property type="protein sequence ID" value="KAG7296505.1"/>
    <property type="molecule type" value="Genomic_DNA"/>
</dbReference>
<dbReference type="InterPro" id="IPR021298">
    <property type="entry name" value="CFAP298"/>
</dbReference>
<sequence>MVILHIKRGDESQFLYETVVTQAVDDVVSDVATIFNGRLKVERICYELEELGKYGTYLPPEMQGLTEEQIRELKLQDPWAKKCAPQNYVIEKDPLGRRCGLAPPPHMQTVLTTASDVAKECVSKKHVDLRKPLTQKDVARALAELRGATQIVFPGGLPPHDPVRMELDNVEDLTEKQAGKEVIDPARACLWVCGKKLLAGNKLSDHLGTNDKCKVVAKLCHAAEPAPGREPVMTEDERKDLMLHAYRKQEEWKKLEADDDDHYMDSRWADGAQMKKQLHGLNDISWKPTVFKE</sequence>
<comment type="caution">
    <text evidence="2">The sequence shown here is derived from an EMBL/GenBank/DDBJ whole genome shotgun (WGS) entry which is preliminary data.</text>
</comment>
<reference evidence="2 3" key="1">
    <citation type="submission" date="2021-06" db="EMBL/GenBank/DDBJ databases">
        <title>A haploid diamondback moth (Plutella xylostella L.) genome assembly resolves 31 chromosomes and identifies a diamide resistance mutation.</title>
        <authorList>
            <person name="Ward C.M."/>
            <person name="Perry K.D."/>
            <person name="Baker G."/>
            <person name="Powis K."/>
            <person name="Heckel D.G."/>
            <person name="Baxter S.W."/>
        </authorList>
    </citation>
    <scope>NUCLEOTIDE SEQUENCE [LARGE SCALE GENOMIC DNA]</scope>
    <source>
        <strain evidence="2 3">LV</strain>
        <tissue evidence="2">Single pupa</tissue>
    </source>
</reference>
<evidence type="ECO:0008006" key="4">
    <source>
        <dbReference type="Google" id="ProtNLM"/>
    </source>
</evidence>
<name>A0ABQ7PVR0_PLUXY</name>
<comment type="similarity">
    <text evidence="1">Belongs to the CFAP298 family.</text>
</comment>